<evidence type="ECO:0000256" key="5">
    <source>
        <dbReference type="ARBA" id="ARBA00022729"/>
    </source>
</evidence>
<evidence type="ECO:0000256" key="4">
    <source>
        <dbReference type="ARBA" id="ARBA00022692"/>
    </source>
</evidence>
<evidence type="ECO:0000256" key="11">
    <source>
        <dbReference type="ARBA" id="ARBA00023180"/>
    </source>
</evidence>
<dbReference type="PROSITE" id="PS00232">
    <property type="entry name" value="CADHERIN_1"/>
    <property type="match status" value="3"/>
</dbReference>
<accession>A0A8C6X4N5</accession>
<feature type="domain" description="Cadherin" evidence="14">
    <location>
        <begin position="467"/>
        <end position="576"/>
    </location>
</feature>
<reference evidence="15" key="2">
    <citation type="submission" date="2025-09" db="UniProtKB">
        <authorList>
            <consortium name="Ensembl"/>
        </authorList>
    </citation>
    <scope>IDENTIFICATION</scope>
</reference>
<evidence type="ECO:0000256" key="8">
    <source>
        <dbReference type="ARBA" id="ARBA00022889"/>
    </source>
</evidence>
<dbReference type="Pfam" id="PF08266">
    <property type="entry name" value="Cadherin_2"/>
    <property type="match status" value="1"/>
</dbReference>
<dbReference type="SUPFAM" id="SSF49313">
    <property type="entry name" value="Cadherin-like"/>
    <property type="match status" value="6"/>
</dbReference>
<dbReference type="PANTHER" id="PTHR24028">
    <property type="entry name" value="CADHERIN-87A"/>
    <property type="match status" value="1"/>
</dbReference>
<dbReference type="PROSITE" id="PS50268">
    <property type="entry name" value="CADHERIN_2"/>
    <property type="match status" value="6"/>
</dbReference>
<keyword evidence="8" id="KW-0130">Cell adhesion</keyword>
<feature type="domain" description="Cadherin" evidence="14">
    <location>
        <begin position="583"/>
        <end position="686"/>
    </location>
</feature>
<dbReference type="InterPro" id="IPR032455">
    <property type="entry name" value="Cadherin_C"/>
</dbReference>
<protein>
    <recommendedName>
        <fullName evidence="14">Cadherin domain-containing protein</fullName>
    </recommendedName>
</protein>
<dbReference type="Ensembl" id="ENSNNAT00000009350.1">
    <property type="protein sequence ID" value="ENSNNAP00000008914.1"/>
    <property type="gene ID" value="ENSNNAG00000006004.1"/>
</dbReference>
<keyword evidence="9 13" id="KW-1133">Transmembrane helix</keyword>
<dbReference type="InterPro" id="IPR015919">
    <property type="entry name" value="Cadherin-like_sf"/>
</dbReference>
<dbReference type="Pfam" id="PF16492">
    <property type="entry name" value="Cadherin_C_2"/>
    <property type="match status" value="1"/>
</dbReference>
<proteinExistence type="predicted"/>
<dbReference type="OrthoDB" id="6252479at2759"/>
<keyword evidence="3" id="KW-1003">Cell membrane</keyword>
<reference evidence="15" key="1">
    <citation type="submission" date="2025-08" db="UniProtKB">
        <authorList>
            <consortium name="Ensembl"/>
        </authorList>
    </citation>
    <scope>IDENTIFICATION</scope>
</reference>
<dbReference type="Gene3D" id="2.60.40.60">
    <property type="entry name" value="Cadherins"/>
    <property type="match status" value="6"/>
</dbReference>
<comment type="function">
    <text evidence="1">Potential calcium-dependent cell-adhesion protein. May be involved in the establishment and maintenance of specific neuronal connections in the brain.</text>
</comment>
<dbReference type="GO" id="GO:0005886">
    <property type="term" value="C:plasma membrane"/>
    <property type="evidence" value="ECO:0007669"/>
    <property type="project" value="UniProtKB-SubCell"/>
</dbReference>
<feature type="domain" description="Cadherin" evidence="14">
    <location>
        <begin position="41"/>
        <end position="147"/>
    </location>
</feature>
<dbReference type="Proteomes" id="UP000694559">
    <property type="component" value="Unplaced"/>
</dbReference>
<dbReference type="FunFam" id="2.60.40.60:FF:000129">
    <property type="entry name" value="protocadherin alpha-C2 isoform X1"/>
    <property type="match status" value="1"/>
</dbReference>
<feature type="domain" description="Cadherin" evidence="14">
    <location>
        <begin position="148"/>
        <end position="256"/>
    </location>
</feature>
<evidence type="ECO:0000259" key="14">
    <source>
        <dbReference type="PROSITE" id="PS50268"/>
    </source>
</evidence>
<evidence type="ECO:0000256" key="12">
    <source>
        <dbReference type="PROSITE-ProRule" id="PRU00043"/>
    </source>
</evidence>
<dbReference type="FunFam" id="2.60.40.60:FF:000004">
    <property type="entry name" value="Protocadherin 1 gamma 2"/>
    <property type="match status" value="1"/>
</dbReference>
<dbReference type="PANTHER" id="PTHR24028:SF118">
    <property type="entry name" value="PROTOCADHERIN BETA-1"/>
    <property type="match status" value="1"/>
</dbReference>
<dbReference type="InterPro" id="IPR020894">
    <property type="entry name" value="Cadherin_CS"/>
</dbReference>
<dbReference type="InterPro" id="IPR002126">
    <property type="entry name" value="Cadherin-like_dom"/>
</dbReference>
<dbReference type="Pfam" id="PF00028">
    <property type="entry name" value="Cadherin"/>
    <property type="match status" value="5"/>
</dbReference>
<comment type="subcellular location">
    <subcellularLocation>
        <location evidence="2">Cell membrane</location>
        <topology evidence="2">Single-pass type I membrane protein</topology>
    </subcellularLocation>
</comment>
<dbReference type="GO" id="GO:0005509">
    <property type="term" value="F:calcium ion binding"/>
    <property type="evidence" value="ECO:0007669"/>
    <property type="project" value="UniProtKB-UniRule"/>
</dbReference>
<evidence type="ECO:0000256" key="2">
    <source>
        <dbReference type="ARBA" id="ARBA00004251"/>
    </source>
</evidence>
<keyword evidence="11" id="KW-0325">Glycoprotein</keyword>
<feature type="transmembrane region" description="Helical" evidence="13">
    <location>
        <begin position="704"/>
        <end position="727"/>
    </location>
</feature>
<organism evidence="15 16">
    <name type="scientific">Naja naja</name>
    <name type="common">Indian cobra</name>
    <dbReference type="NCBI Taxonomy" id="35670"/>
    <lineage>
        <taxon>Eukaryota</taxon>
        <taxon>Metazoa</taxon>
        <taxon>Chordata</taxon>
        <taxon>Craniata</taxon>
        <taxon>Vertebrata</taxon>
        <taxon>Euteleostomi</taxon>
        <taxon>Lepidosauria</taxon>
        <taxon>Squamata</taxon>
        <taxon>Bifurcata</taxon>
        <taxon>Unidentata</taxon>
        <taxon>Episquamata</taxon>
        <taxon>Toxicofera</taxon>
        <taxon>Serpentes</taxon>
        <taxon>Colubroidea</taxon>
        <taxon>Elapidae</taxon>
        <taxon>Elapinae</taxon>
        <taxon>Naja</taxon>
    </lineage>
</organism>
<evidence type="ECO:0000256" key="7">
    <source>
        <dbReference type="ARBA" id="ARBA00022837"/>
    </source>
</evidence>
<keyword evidence="5" id="KW-0732">Signal</keyword>
<dbReference type="CDD" id="cd11304">
    <property type="entry name" value="Cadherin_repeat"/>
    <property type="match status" value="5"/>
</dbReference>
<keyword evidence="6" id="KW-0677">Repeat</keyword>
<keyword evidence="10 13" id="KW-0472">Membrane</keyword>
<name>A0A8C6X4N5_NAJNA</name>
<evidence type="ECO:0000256" key="10">
    <source>
        <dbReference type="ARBA" id="ARBA00023136"/>
    </source>
</evidence>
<evidence type="ECO:0000256" key="6">
    <source>
        <dbReference type="ARBA" id="ARBA00022737"/>
    </source>
</evidence>
<dbReference type="GO" id="GO:0007156">
    <property type="term" value="P:homophilic cell adhesion via plasma membrane adhesion molecules"/>
    <property type="evidence" value="ECO:0007669"/>
    <property type="project" value="InterPro"/>
</dbReference>
<dbReference type="FunFam" id="2.60.40.60:FF:000002">
    <property type="entry name" value="Protocadherin alpha 2"/>
    <property type="match status" value="1"/>
</dbReference>
<feature type="domain" description="Cadherin" evidence="14">
    <location>
        <begin position="362"/>
        <end position="466"/>
    </location>
</feature>
<evidence type="ECO:0000256" key="9">
    <source>
        <dbReference type="ARBA" id="ARBA00022989"/>
    </source>
</evidence>
<dbReference type="PRINTS" id="PR00205">
    <property type="entry name" value="CADHERIN"/>
</dbReference>
<dbReference type="FunFam" id="2.60.40.60:FF:000007">
    <property type="entry name" value="Protocadherin alpha 2"/>
    <property type="match status" value="1"/>
</dbReference>
<evidence type="ECO:0000256" key="1">
    <source>
        <dbReference type="ARBA" id="ARBA00003436"/>
    </source>
</evidence>
<dbReference type="OMA" id="TCNIDAN"/>
<evidence type="ECO:0000313" key="15">
    <source>
        <dbReference type="Ensembl" id="ENSNNAP00000008914.1"/>
    </source>
</evidence>
<evidence type="ECO:0000256" key="13">
    <source>
        <dbReference type="SAM" id="Phobius"/>
    </source>
</evidence>
<evidence type="ECO:0000313" key="16">
    <source>
        <dbReference type="Proteomes" id="UP000694559"/>
    </source>
</evidence>
<dbReference type="AlphaFoldDB" id="A0A8C6X4N5"/>
<evidence type="ECO:0000256" key="3">
    <source>
        <dbReference type="ARBA" id="ARBA00022475"/>
    </source>
</evidence>
<dbReference type="InterPro" id="IPR013164">
    <property type="entry name" value="Cadherin_N"/>
</dbReference>
<dbReference type="SMART" id="SM00112">
    <property type="entry name" value="CA"/>
    <property type="match status" value="6"/>
</dbReference>
<feature type="domain" description="Cadherin" evidence="14">
    <location>
        <begin position="257"/>
        <end position="361"/>
    </location>
</feature>
<dbReference type="GeneTree" id="ENSGT00940000161193"/>
<dbReference type="FunFam" id="2.60.40.60:FF:000001">
    <property type="entry name" value="Protocadherin alpha 2"/>
    <property type="match status" value="1"/>
</dbReference>
<dbReference type="FunFam" id="2.60.40.60:FF:000006">
    <property type="entry name" value="Protocadherin alpha 2"/>
    <property type="match status" value="1"/>
</dbReference>
<dbReference type="InterPro" id="IPR050174">
    <property type="entry name" value="Protocadherin/Cadherin-CA"/>
</dbReference>
<keyword evidence="7 12" id="KW-0106">Calcium</keyword>
<sequence>MDSDSCVFILHSSEPVSMERGCIKRQVLVFFLCLNILCLEMCESLHYSVPEEKKTGFLVANVLKDLKIDAKELSARKAKLVPKGSKEYFLLDLHSGNLILKDTIDREVLCGQNEPCILFSEIVLENPLVLHGIEVEVEDVNDNVPKFSKTEFLFEISEHIPTKTRFPLERAEDLDKGENNVQNYTLTPNEHFKLEVQTHTDGSKYAELILEKALDRETIPQITLILQAVDGGFPRRTGVVQIIIDILDANDNVPHFEQSVYKVQLVENSPPGLLITKISASDGDKDAYAHITYTFSQVPGNVLRSFNLNNHTGEITLVGKIDYEENSKYELNIKATDGGGLSAYCKVQVDIEDENDNAPEITLSSVTNPIPEDSPPGIVVALFGVRDQDSDYNSRTICNIDSSLPFILTSTKNNNYQLVTQQPLDREQMSQYNITIIATDQGSPSLTSMRIINIDISDVNDNPPGFERSFYDFHLRENNIPGLLIGLIHAIDLDAEENAKITYSLLFGKIREEPASSYISINSETGNLYAIRSMDYEDIQDFQVMVRAVDKGSPPLSSETMVRVLIMDENDNVPFILCPLQNSSSPSNDLVPRGAETGYLVTKVVAVDRDSGQNSWLSYQLLKATDPSLFAVGTQNGEVKTMRPVNIRDSFKHTLIVAVRDNGHPPQSASATLRILLVDGFSDPYMKMMDNPKGEILQEGDHTLTLYLIICLVAISSIFLLSVMVFIATKIQKRRKFVGSSHSASNFPVEQNVQENCGDCASDTYCQAYNYEVCLAGGSLNSEFRFLRPIEFSYDSLSLRKTGKNCN</sequence>
<keyword evidence="4 13" id="KW-0812">Transmembrane</keyword>
<keyword evidence="16" id="KW-1185">Reference proteome</keyword>